<protein>
    <recommendedName>
        <fullName evidence="10">Flagellar protein FliL</fullName>
    </recommendedName>
</protein>
<keyword evidence="12" id="KW-1185">Reference proteome</keyword>
<keyword evidence="8 10" id="KW-1133">Transmembrane helix</keyword>
<organism evidence="11 12">
    <name type="scientific">Thalassobius vesicularis</name>
    <dbReference type="NCBI Taxonomy" id="1294297"/>
    <lineage>
        <taxon>Bacteria</taxon>
        <taxon>Pseudomonadati</taxon>
        <taxon>Pseudomonadota</taxon>
        <taxon>Alphaproteobacteria</taxon>
        <taxon>Rhodobacterales</taxon>
        <taxon>Roseobacteraceae</taxon>
        <taxon>Thalassovita</taxon>
    </lineage>
</organism>
<evidence type="ECO:0000256" key="4">
    <source>
        <dbReference type="ARBA" id="ARBA00022475"/>
    </source>
</evidence>
<dbReference type="InterPro" id="IPR005503">
    <property type="entry name" value="FliL"/>
</dbReference>
<comment type="caution">
    <text evidence="11">The sequence shown here is derived from an EMBL/GenBank/DDBJ whole genome shotgun (WGS) entry which is preliminary data.</text>
</comment>
<evidence type="ECO:0000256" key="2">
    <source>
        <dbReference type="ARBA" id="ARBA00004162"/>
    </source>
</evidence>
<evidence type="ECO:0000256" key="9">
    <source>
        <dbReference type="ARBA" id="ARBA00023136"/>
    </source>
</evidence>
<evidence type="ECO:0000313" key="12">
    <source>
        <dbReference type="Proteomes" id="UP000306113"/>
    </source>
</evidence>
<keyword evidence="5 10" id="KW-0145">Chemotaxis</keyword>
<comment type="function">
    <text evidence="1 10">Controls the rotational direction of flagella during chemotaxis.</text>
</comment>
<feature type="transmembrane region" description="Helical" evidence="10">
    <location>
        <begin position="20"/>
        <end position="38"/>
    </location>
</feature>
<comment type="similarity">
    <text evidence="3 10">Belongs to the FliL family.</text>
</comment>
<keyword evidence="4" id="KW-1003">Cell membrane</keyword>
<dbReference type="GO" id="GO:0006935">
    <property type="term" value="P:chemotaxis"/>
    <property type="evidence" value="ECO:0007669"/>
    <property type="project" value="UniProtKB-KW"/>
</dbReference>
<dbReference type="OrthoDB" id="7619358at2"/>
<evidence type="ECO:0000256" key="6">
    <source>
        <dbReference type="ARBA" id="ARBA00022692"/>
    </source>
</evidence>
<dbReference type="GO" id="GO:0005886">
    <property type="term" value="C:plasma membrane"/>
    <property type="evidence" value="ECO:0007669"/>
    <property type="project" value="UniProtKB-SubCell"/>
</dbReference>
<dbReference type="Pfam" id="PF03748">
    <property type="entry name" value="FliL"/>
    <property type="match status" value="1"/>
</dbReference>
<dbReference type="GO" id="GO:0009425">
    <property type="term" value="C:bacterial-type flagellum basal body"/>
    <property type="evidence" value="ECO:0007669"/>
    <property type="project" value="InterPro"/>
</dbReference>
<evidence type="ECO:0000256" key="3">
    <source>
        <dbReference type="ARBA" id="ARBA00008281"/>
    </source>
</evidence>
<comment type="subcellular location">
    <subcellularLocation>
        <location evidence="10">Cell inner membrane</location>
    </subcellularLocation>
    <subcellularLocation>
        <location evidence="2">Cell membrane</location>
        <topology evidence="2">Single-pass membrane protein</topology>
    </subcellularLocation>
</comment>
<dbReference type="GO" id="GO:0071973">
    <property type="term" value="P:bacterial-type flagellum-dependent cell motility"/>
    <property type="evidence" value="ECO:0007669"/>
    <property type="project" value="InterPro"/>
</dbReference>
<reference evidence="11 12" key="1">
    <citation type="submission" date="2019-04" db="EMBL/GenBank/DDBJ databases">
        <title>Draft genome sequence of Youngimonas vesicularis.</title>
        <authorList>
            <person name="Hameed A."/>
        </authorList>
    </citation>
    <scope>NUCLEOTIDE SEQUENCE [LARGE SCALE GENOMIC DNA]</scope>
    <source>
        <strain evidence="11 12">CC-AMW-E</strain>
    </source>
</reference>
<evidence type="ECO:0000256" key="7">
    <source>
        <dbReference type="ARBA" id="ARBA00022779"/>
    </source>
</evidence>
<keyword evidence="7 10" id="KW-0283">Flagellar rotation</keyword>
<keyword evidence="6 10" id="KW-0812">Transmembrane</keyword>
<evidence type="ECO:0000256" key="1">
    <source>
        <dbReference type="ARBA" id="ARBA00002254"/>
    </source>
</evidence>
<name>A0A4S3M8C9_9RHOB</name>
<dbReference type="Proteomes" id="UP000306113">
    <property type="component" value="Unassembled WGS sequence"/>
</dbReference>
<dbReference type="RefSeq" id="WP_136339341.1">
    <property type="nucleotide sequence ID" value="NZ_SSMD01000004.1"/>
</dbReference>
<evidence type="ECO:0000256" key="10">
    <source>
        <dbReference type="RuleBase" id="RU364125"/>
    </source>
</evidence>
<keyword evidence="9 10" id="KW-0472">Membrane</keyword>
<evidence type="ECO:0000256" key="8">
    <source>
        <dbReference type="ARBA" id="ARBA00022989"/>
    </source>
</evidence>
<keyword evidence="10" id="KW-0997">Cell inner membrane</keyword>
<sequence length="179" mass="18990">MAATETDAATETKKPSKIPMIAGVLLALVGAGGGFYAVQSGLIPLGESSEHAAPAGDHAAAADQSNFALAAARSGPQDYKNIAFVPIEPLVISLGTAADARHLRFRGQIEAPVVHAAEVEAMMPRIVDVLNSYLRAVQLSDLERPAALVEIRTHMLRRIQIVMGKGRVNDLLVMEFVLN</sequence>
<keyword evidence="11" id="KW-0969">Cilium</keyword>
<dbReference type="AlphaFoldDB" id="A0A4S3M8C9"/>
<proteinExistence type="inferred from homology"/>
<dbReference type="EMBL" id="SSMD01000004">
    <property type="protein sequence ID" value="THD73803.1"/>
    <property type="molecule type" value="Genomic_DNA"/>
</dbReference>
<gene>
    <name evidence="11" type="ORF">E7681_09305</name>
</gene>
<evidence type="ECO:0000256" key="5">
    <source>
        <dbReference type="ARBA" id="ARBA00022500"/>
    </source>
</evidence>
<evidence type="ECO:0000313" key="11">
    <source>
        <dbReference type="EMBL" id="THD73803.1"/>
    </source>
</evidence>
<accession>A0A4S3M8C9</accession>
<keyword evidence="11" id="KW-0282">Flagellum</keyword>
<keyword evidence="11" id="KW-0966">Cell projection</keyword>